<evidence type="ECO:0008006" key="3">
    <source>
        <dbReference type="Google" id="ProtNLM"/>
    </source>
</evidence>
<gene>
    <name evidence="1" type="ORF">GCM10009755_20220</name>
</gene>
<dbReference type="NCBIfam" id="TIGR04088">
    <property type="entry name" value="cognate_SipW"/>
    <property type="match status" value="1"/>
</dbReference>
<accession>A0ABN2THV6</accession>
<protein>
    <recommendedName>
        <fullName evidence="3">SipW-cognate class signal peptide</fullName>
    </recommendedName>
</protein>
<evidence type="ECO:0000313" key="1">
    <source>
        <dbReference type="EMBL" id="GAA2009421.1"/>
    </source>
</evidence>
<dbReference type="RefSeq" id="WP_344309327.1">
    <property type="nucleotide sequence ID" value="NZ_BAAANO010000018.1"/>
</dbReference>
<name>A0ABN2THV6_9MICO</name>
<evidence type="ECO:0000313" key="2">
    <source>
        <dbReference type="Proteomes" id="UP001500755"/>
    </source>
</evidence>
<comment type="caution">
    <text evidence="1">The sequence shown here is derived from an EMBL/GenBank/DDBJ whole genome shotgun (WGS) entry which is preliminary data.</text>
</comment>
<sequence>MATRTMSKKIKALLAGGLVLGVGGTVVLAAWTDSEFSEGIFSAGSLNLEGSGDGTTYADQDTVDGALQLTFSDLFDNLAPEDTTYAAYWLRLDAPTTTDATLTPTSVTATDITETNADAISWTLTQVDSGDCEAGTAVGTVVASGSTLDELTGATTLDLTANAAGTPGTAVPLCFAVTAGAEGTFEQAGQTSAVWQFDATSV</sequence>
<reference evidence="1 2" key="1">
    <citation type="journal article" date="2019" name="Int. J. Syst. Evol. Microbiol.">
        <title>The Global Catalogue of Microorganisms (GCM) 10K type strain sequencing project: providing services to taxonomists for standard genome sequencing and annotation.</title>
        <authorList>
            <consortium name="The Broad Institute Genomics Platform"/>
            <consortium name="The Broad Institute Genome Sequencing Center for Infectious Disease"/>
            <person name="Wu L."/>
            <person name="Ma J."/>
        </authorList>
    </citation>
    <scope>NUCLEOTIDE SEQUENCE [LARGE SCALE GENOMIC DNA]</scope>
    <source>
        <strain evidence="1 2">JCM 14546</strain>
    </source>
</reference>
<dbReference type="EMBL" id="BAAANO010000018">
    <property type="protein sequence ID" value="GAA2009421.1"/>
    <property type="molecule type" value="Genomic_DNA"/>
</dbReference>
<proteinExistence type="predicted"/>
<dbReference type="Proteomes" id="UP001500755">
    <property type="component" value="Unassembled WGS sequence"/>
</dbReference>
<keyword evidence="2" id="KW-1185">Reference proteome</keyword>
<organism evidence="1 2">
    <name type="scientific">Brevibacterium samyangense</name>
    <dbReference type="NCBI Taxonomy" id="366888"/>
    <lineage>
        <taxon>Bacteria</taxon>
        <taxon>Bacillati</taxon>
        <taxon>Actinomycetota</taxon>
        <taxon>Actinomycetes</taxon>
        <taxon>Micrococcales</taxon>
        <taxon>Brevibacteriaceae</taxon>
        <taxon>Brevibacterium</taxon>
    </lineage>
</organism>
<dbReference type="InterPro" id="IPR023833">
    <property type="entry name" value="Signal_pept_SipW-depend-type"/>
</dbReference>